<evidence type="ECO:0000256" key="9">
    <source>
        <dbReference type="ARBA" id="ARBA00023054"/>
    </source>
</evidence>
<keyword evidence="3 11" id="KW-0813">Transport</keyword>
<gene>
    <name evidence="14" type="ORF">AXG93_2834s1100</name>
</gene>
<keyword evidence="6 11" id="KW-0256">Endoplasmic reticulum</keyword>
<dbReference type="GO" id="GO:0005789">
    <property type="term" value="C:endoplasmic reticulum membrane"/>
    <property type="evidence" value="ECO:0007669"/>
    <property type="project" value="UniProtKB-SubCell"/>
</dbReference>
<protein>
    <recommendedName>
        <fullName evidence="11">Endoplasmic reticulum transmembrane protein</fullName>
    </recommendedName>
</protein>
<dbReference type="PANTHER" id="PTHR12701">
    <property type="entry name" value="BCR-ASSOCIATED PROTEIN, BAP"/>
    <property type="match status" value="1"/>
</dbReference>
<dbReference type="InterPro" id="IPR008417">
    <property type="entry name" value="BAP29/BAP31"/>
</dbReference>
<comment type="similarity">
    <text evidence="2 11">Belongs to the BCAP29/BCAP31 family.</text>
</comment>
<evidence type="ECO:0000256" key="12">
    <source>
        <dbReference type="SAM" id="Coils"/>
    </source>
</evidence>
<keyword evidence="13" id="KW-0732">Signal</keyword>
<evidence type="ECO:0000256" key="13">
    <source>
        <dbReference type="SAM" id="SignalP"/>
    </source>
</evidence>
<dbReference type="Gene3D" id="1.20.5.110">
    <property type="match status" value="1"/>
</dbReference>
<comment type="function">
    <text evidence="11">May play a role in anterograde transport of membrane proteins from the endoplasmic reticulum to the Golgi.</text>
</comment>
<accession>A0A176WFL9</accession>
<comment type="subcellular location">
    <subcellularLocation>
        <location evidence="1 11">Endoplasmic reticulum membrane</location>
        <topology evidence="1 11">Multi-pass membrane protein</topology>
    </subcellularLocation>
</comment>
<reference evidence="14" key="1">
    <citation type="submission" date="2016-03" db="EMBL/GenBank/DDBJ databases">
        <title>Mechanisms controlling the formation of the plant cell surface in tip-growing cells are functionally conserved among land plants.</title>
        <authorList>
            <person name="Honkanen S."/>
            <person name="Jones V.A."/>
            <person name="Morieri G."/>
            <person name="Champion C."/>
            <person name="Hetherington A.J."/>
            <person name="Kelly S."/>
            <person name="Saint-Marcoux D."/>
            <person name="Proust H."/>
            <person name="Prescott H."/>
            <person name="Dolan L."/>
        </authorList>
    </citation>
    <scope>NUCLEOTIDE SEQUENCE [LARGE SCALE GENOMIC DNA]</scope>
    <source>
        <tissue evidence="14">Whole gametophyte</tissue>
    </source>
</reference>
<evidence type="ECO:0000256" key="3">
    <source>
        <dbReference type="ARBA" id="ARBA00022448"/>
    </source>
</evidence>
<evidence type="ECO:0000256" key="6">
    <source>
        <dbReference type="ARBA" id="ARBA00022824"/>
    </source>
</evidence>
<dbReference type="GO" id="GO:0006886">
    <property type="term" value="P:intracellular protein transport"/>
    <property type="evidence" value="ECO:0007669"/>
    <property type="project" value="UniProtKB-UniRule"/>
</dbReference>
<dbReference type="GO" id="GO:0070973">
    <property type="term" value="P:protein localization to endoplasmic reticulum exit site"/>
    <property type="evidence" value="ECO:0007669"/>
    <property type="project" value="UniProtKB-UniRule"/>
</dbReference>
<evidence type="ECO:0000256" key="11">
    <source>
        <dbReference type="RuleBase" id="RU367026"/>
    </source>
</evidence>
<dbReference type="Proteomes" id="UP000077202">
    <property type="component" value="Unassembled WGS sequence"/>
</dbReference>
<evidence type="ECO:0000256" key="7">
    <source>
        <dbReference type="ARBA" id="ARBA00022927"/>
    </source>
</evidence>
<evidence type="ECO:0000256" key="8">
    <source>
        <dbReference type="ARBA" id="ARBA00022989"/>
    </source>
</evidence>
<sequence length="189" mass="21510">MLPLLAVVSVLESCLALLLARQHMLEHHGSEVHGSPAEFFLMRTAELESALSGFILLLAIMINRVHFFLREASGLKLSLDVLKKQSKNAEAEYKRLQEEQNVDSQTQAELKGLRAVVEDMREKVEKMQLDVQFKDKEVKAAEASVIAIRKQTEGIRQEYERLVDEHNNLRDQLAALDRSQSISEVKKNM</sequence>
<keyword evidence="7 11" id="KW-0653">Protein transport</keyword>
<keyword evidence="15" id="KW-1185">Reference proteome</keyword>
<dbReference type="FunFam" id="1.20.5.110:FF:000011">
    <property type="entry name" value="B-cell receptor-associated protein 29"/>
    <property type="match status" value="1"/>
</dbReference>
<keyword evidence="9 12" id="KW-0175">Coiled coil</keyword>
<keyword evidence="8" id="KW-1133">Transmembrane helix</keyword>
<evidence type="ECO:0000256" key="2">
    <source>
        <dbReference type="ARBA" id="ARBA00007956"/>
    </source>
</evidence>
<proteinExistence type="inferred from homology"/>
<keyword evidence="5" id="KW-0053">Apoptosis</keyword>
<keyword evidence="4" id="KW-0812">Transmembrane</keyword>
<dbReference type="PANTHER" id="PTHR12701:SF18">
    <property type="entry name" value="ENDOPLASMIC RETICULUM TRANSMEMBRANE PROTEIN"/>
    <property type="match status" value="1"/>
</dbReference>
<dbReference type="AlphaFoldDB" id="A0A176WFL9"/>
<dbReference type="EMBL" id="LVLJ01000950">
    <property type="protein sequence ID" value="OAE31879.1"/>
    <property type="molecule type" value="Genomic_DNA"/>
</dbReference>
<evidence type="ECO:0000313" key="15">
    <source>
        <dbReference type="Proteomes" id="UP000077202"/>
    </source>
</evidence>
<name>A0A176WFL9_MARPO</name>
<evidence type="ECO:0000313" key="14">
    <source>
        <dbReference type="EMBL" id="OAE31879.1"/>
    </source>
</evidence>
<comment type="caution">
    <text evidence="14">The sequence shown here is derived from an EMBL/GenBank/DDBJ whole genome shotgun (WGS) entry which is preliminary data.</text>
</comment>
<evidence type="ECO:0000256" key="10">
    <source>
        <dbReference type="ARBA" id="ARBA00023136"/>
    </source>
</evidence>
<keyword evidence="11" id="KW-0931">ER-Golgi transport</keyword>
<dbReference type="GO" id="GO:0006888">
    <property type="term" value="P:endoplasmic reticulum to Golgi vesicle-mediated transport"/>
    <property type="evidence" value="ECO:0007669"/>
    <property type="project" value="UniProtKB-UniRule"/>
</dbReference>
<feature type="signal peptide" evidence="13">
    <location>
        <begin position="1"/>
        <end position="16"/>
    </location>
</feature>
<evidence type="ECO:0000256" key="1">
    <source>
        <dbReference type="ARBA" id="ARBA00004477"/>
    </source>
</evidence>
<organism evidence="14 15">
    <name type="scientific">Marchantia polymorpha subsp. ruderalis</name>
    <dbReference type="NCBI Taxonomy" id="1480154"/>
    <lineage>
        <taxon>Eukaryota</taxon>
        <taxon>Viridiplantae</taxon>
        <taxon>Streptophyta</taxon>
        <taxon>Embryophyta</taxon>
        <taxon>Marchantiophyta</taxon>
        <taxon>Marchantiopsida</taxon>
        <taxon>Marchantiidae</taxon>
        <taxon>Marchantiales</taxon>
        <taxon>Marchantiaceae</taxon>
        <taxon>Marchantia</taxon>
    </lineage>
</organism>
<keyword evidence="10" id="KW-0472">Membrane</keyword>
<evidence type="ECO:0000256" key="5">
    <source>
        <dbReference type="ARBA" id="ARBA00022703"/>
    </source>
</evidence>
<feature type="chain" id="PRO_5008052536" description="Endoplasmic reticulum transmembrane protein" evidence="13">
    <location>
        <begin position="17"/>
        <end position="189"/>
    </location>
</feature>
<evidence type="ECO:0000256" key="4">
    <source>
        <dbReference type="ARBA" id="ARBA00022692"/>
    </source>
</evidence>
<feature type="coiled-coil region" evidence="12">
    <location>
        <begin position="72"/>
        <end position="179"/>
    </location>
</feature>